<dbReference type="InterPro" id="IPR004305">
    <property type="entry name" value="Thiaminase-2/PQQC"/>
</dbReference>
<comment type="function">
    <text evidence="2">Catalyzes an amino-pyrimidine hydrolysis reaction at the C5' of the pyrimidine moiety of thiamine compounds, a reaction that is part of a thiamine salvage pathway.</text>
</comment>
<dbReference type="EMBL" id="CP045121">
    <property type="protein sequence ID" value="QIN77568.1"/>
    <property type="molecule type" value="Genomic_DNA"/>
</dbReference>
<dbReference type="Gene3D" id="1.20.910.10">
    <property type="entry name" value="Heme oxygenase-like"/>
    <property type="match status" value="1"/>
</dbReference>
<dbReference type="InterPro" id="IPR016084">
    <property type="entry name" value="Haem_Oase-like_multi-hlx"/>
</dbReference>
<dbReference type="InterPro" id="IPR027574">
    <property type="entry name" value="Thiaminase_II"/>
</dbReference>
<organism evidence="4 5">
    <name type="scientific">Rubrobacter marinus</name>
    <dbReference type="NCBI Taxonomy" id="2653852"/>
    <lineage>
        <taxon>Bacteria</taxon>
        <taxon>Bacillati</taxon>
        <taxon>Actinomycetota</taxon>
        <taxon>Rubrobacteria</taxon>
        <taxon>Rubrobacterales</taxon>
        <taxon>Rubrobacteraceae</taxon>
        <taxon>Rubrobacter</taxon>
    </lineage>
</organism>
<dbReference type="RefSeq" id="WP_166395248.1">
    <property type="nucleotide sequence ID" value="NZ_CP045121.1"/>
</dbReference>
<dbReference type="KEGG" id="rmar:GBA65_02530"/>
<dbReference type="UniPathway" id="UPA00060"/>
<evidence type="ECO:0000256" key="1">
    <source>
        <dbReference type="ARBA" id="ARBA00004948"/>
    </source>
</evidence>
<sequence length="231" mass="25944">MTEVAGTTGREGFTGELWRSIESIYREVLDHPFLRGLTDGTLPEECFRHYVLQDALYLREYARALSLAGVRSRDESALVMFDEHAVGAIAVERSLHEGFLKDLGVAREEAEGTAAAPTTLAYTSFLLRTATLGDYPEVLGAVLPCYWIYERVGKTLRERGSPTPRYQRWIDTYGGEEFGTLVEAVLDLTDGACDGLNPAQRARVMEAFVTTSRYEWMFWDAAWKLEGWPVG</sequence>
<evidence type="ECO:0000313" key="5">
    <source>
        <dbReference type="Proteomes" id="UP000502706"/>
    </source>
</evidence>
<dbReference type="GO" id="GO:0009228">
    <property type="term" value="P:thiamine biosynthetic process"/>
    <property type="evidence" value="ECO:0007669"/>
    <property type="project" value="UniProtKB-KW"/>
</dbReference>
<evidence type="ECO:0000256" key="2">
    <source>
        <dbReference type="RuleBase" id="RU363093"/>
    </source>
</evidence>
<protein>
    <recommendedName>
        <fullName evidence="2">Aminopyrimidine aminohydrolase</fullName>
        <ecNumber evidence="2">3.5.99.2</ecNumber>
    </recommendedName>
</protein>
<dbReference type="SUPFAM" id="SSF48613">
    <property type="entry name" value="Heme oxygenase-like"/>
    <property type="match status" value="1"/>
</dbReference>
<dbReference type="PANTHER" id="PTHR43198">
    <property type="entry name" value="BIFUNCTIONAL TH2 PROTEIN"/>
    <property type="match status" value="1"/>
</dbReference>
<dbReference type="GO" id="GO:0050334">
    <property type="term" value="F:thiaminase activity"/>
    <property type="evidence" value="ECO:0007669"/>
    <property type="project" value="UniProtKB-EC"/>
</dbReference>
<comment type="pathway">
    <text evidence="1 2">Cofactor biosynthesis; thiamine diphosphate biosynthesis.</text>
</comment>
<dbReference type="NCBIfam" id="TIGR04306">
    <property type="entry name" value="salvage_TenA"/>
    <property type="match status" value="1"/>
</dbReference>
<dbReference type="AlphaFoldDB" id="A0A6G8PSU2"/>
<dbReference type="InterPro" id="IPR050967">
    <property type="entry name" value="Thiamine_Salvage_TenA"/>
</dbReference>
<evidence type="ECO:0000313" key="4">
    <source>
        <dbReference type="EMBL" id="QIN77568.1"/>
    </source>
</evidence>
<dbReference type="EC" id="3.5.99.2" evidence="2"/>
<keyword evidence="5" id="KW-1185">Reference proteome</keyword>
<keyword evidence="2" id="KW-0378">Hydrolase</keyword>
<comment type="catalytic activity">
    <reaction evidence="2">
        <text>4-amino-5-aminomethyl-2-methylpyrimidine + H2O = 4-amino-5-hydroxymethyl-2-methylpyrimidine + NH4(+)</text>
        <dbReference type="Rhea" id="RHEA:31799"/>
        <dbReference type="ChEBI" id="CHEBI:15377"/>
        <dbReference type="ChEBI" id="CHEBI:16892"/>
        <dbReference type="ChEBI" id="CHEBI:28938"/>
        <dbReference type="ChEBI" id="CHEBI:63416"/>
        <dbReference type="EC" id="3.5.99.2"/>
    </reaction>
</comment>
<comment type="catalytic activity">
    <reaction evidence="2">
        <text>thiamine + H2O = 5-(2-hydroxyethyl)-4-methylthiazole + 4-amino-5-hydroxymethyl-2-methylpyrimidine + H(+)</text>
        <dbReference type="Rhea" id="RHEA:17509"/>
        <dbReference type="ChEBI" id="CHEBI:15377"/>
        <dbReference type="ChEBI" id="CHEBI:15378"/>
        <dbReference type="ChEBI" id="CHEBI:16892"/>
        <dbReference type="ChEBI" id="CHEBI:17957"/>
        <dbReference type="ChEBI" id="CHEBI:18385"/>
        <dbReference type="EC" id="3.5.99.2"/>
    </reaction>
</comment>
<dbReference type="GO" id="GO:0005829">
    <property type="term" value="C:cytosol"/>
    <property type="evidence" value="ECO:0007669"/>
    <property type="project" value="TreeGrafter"/>
</dbReference>
<keyword evidence="2" id="KW-0784">Thiamine biosynthesis</keyword>
<dbReference type="Proteomes" id="UP000502706">
    <property type="component" value="Chromosome"/>
</dbReference>
<dbReference type="GO" id="GO:0009229">
    <property type="term" value="P:thiamine diphosphate biosynthetic process"/>
    <property type="evidence" value="ECO:0007669"/>
    <property type="project" value="UniProtKB-UniPathway"/>
</dbReference>
<name>A0A6G8PSU2_9ACTN</name>
<dbReference type="CDD" id="cd19365">
    <property type="entry name" value="TenA_C-like"/>
    <property type="match status" value="1"/>
</dbReference>
<feature type="domain" description="Thiaminase-2/PQQC" evidence="3">
    <location>
        <begin position="18"/>
        <end position="224"/>
    </location>
</feature>
<reference evidence="4 5" key="1">
    <citation type="submission" date="2019-10" db="EMBL/GenBank/DDBJ databases">
        <title>Rubrobacter sp nov SCSIO 52915 isolated from a deep-sea sediment in the South China Sea.</title>
        <authorList>
            <person name="Chen R.W."/>
        </authorList>
    </citation>
    <scope>NUCLEOTIDE SEQUENCE [LARGE SCALE GENOMIC DNA]</scope>
    <source>
        <strain evidence="4 5">SCSIO 52915</strain>
    </source>
</reference>
<gene>
    <name evidence="4" type="primary">tenA</name>
    <name evidence="4" type="ORF">GBA65_02530</name>
</gene>
<evidence type="ECO:0000259" key="3">
    <source>
        <dbReference type="Pfam" id="PF03070"/>
    </source>
</evidence>
<dbReference type="Pfam" id="PF03070">
    <property type="entry name" value="TENA_THI-4"/>
    <property type="match status" value="1"/>
</dbReference>
<accession>A0A6G8PSU2</accession>
<comment type="similarity">
    <text evidence="2">Belongs to the TenA family.</text>
</comment>
<proteinExistence type="inferred from homology"/>
<dbReference type="PANTHER" id="PTHR43198:SF2">
    <property type="entry name" value="SI:CH1073-67J19.1-RELATED"/>
    <property type="match status" value="1"/>
</dbReference>